<keyword evidence="3" id="KW-1185">Reference proteome</keyword>
<comment type="caution">
    <text evidence="2">The sequence shown here is derived from an EMBL/GenBank/DDBJ whole genome shotgun (WGS) entry which is preliminary data.</text>
</comment>
<proteinExistence type="predicted"/>
<reference evidence="2" key="1">
    <citation type="journal article" date="2021" name="Front. Microbiol.">
        <title>Comprehensive Comparative Genomics and Phenotyping of Methylobacterium Species.</title>
        <authorList>
            <person name="Alessa O."/>
            <person name="Ogura Y."/>
            <person name="Fujitani Y."/>
            <person name="Takami H."/>
            <person name="Hayashi T."/>
            <person name="Sahin N."/>
            <person name="Tani A."/>
        </authorList>
    </citation>
    <scope>NUCLEOTIDE SEQUENCE</scope>
    <source>
        <strain evidence="2">LMG 23639</strain>
    </source>
</reference>
<organism evidence="2 3">
    <name type="scientific">Methylobacterium jeotgali</name>
    <dbReference type="NCBI Taxonomy" id="381630"/>
    <lineage>
        <taxon>Bacteria</taxon>
        <taxon>Pseudomonadati</taxon>
        <taxon>Pseudomonadota</taxon>
        <taxon>Alphaproteobacteria</taxon>
        <taxon>Hyphomicrobiales</taxon>
        <taxon>Methylobacteriaceae</taxon>
        <taxon>Methylobacterium</taxon>
    </lineage>
</organism>
<dbReference type="Proteomes" id="UP001055102">
    <property type="component" value="Unassembled WGS sequence"/>
</dbReference>
<sequence>MARRATAPSSIARLFERQRAKAVAALRLAMPPPAAGEGGAERVPPATGDEAESRPARPPAKQQNMQRKPEAVDESSARGAKLVHLPADGDWPLPALRQGQCRFACTPHNAPSDAHRFCGRPTRISRSNLHGSWCDEHLPLVWGEGSIGERNADRLTRRVREA</sequence>
<accession>A0ABQ4T1H7</accession>
<feature type="region of interest" description="Disordered" evidence="1">
    <location>
        <begin position="31"/>
        <end position="91"/>
    </location>
</feature>
<dbReference type="RefSeq" id="WP_238278537.1">
    <property type="nucleotide sequence ID" value="NZ_BPQR01000084.1"/>
</dbReference>
<evidence type="ECO:0000256" key="1">
    <source>
        <dbReference type="SAM" id="MobiDB-lite"/>
    </source>
</evidence>
<name>A0ABQ4T1H7_9HYPH</name>
<evidence type="ECO:0000313" key="3">
    <source>
        <dbReference type="Proteomes" id="UP001055102"/>
    </source>
</evidence>
<protein>
    <recommendedName>
        <fullName evidence="4">GcrA cell cycle regulator</fullName>
    </recommendedName>
</protein>
<evidence type="ECO:0000313" key="2">
    <source>
        <dbReference type="EMBL" id="GJE08650.1"/>
    </source>
</evidence>
<evidence type="ECO:0008006" key="4">
    <source>
        <dbReference type="Google" id="ProtNLM"/>
    </source>
</evidence>
<gene>
    <name evidence="2" type="ORF">AOPFMNJM_3993</name>
</gene>
<reference evidence="2" key="2">
    <citation type="submission" date="2021-08" db="EMBL/GenBank/DDBJ databases">
        <authorList>
            <person name="Tani A."/>
            <person name="Ola A."/>
            <person name="Ogura Y."/>
            <person name="Katsura K."/>
            <person name="Hayashi T."/>
        </authorList>
    </citation>
    <scope>NUCLEOTIDE SEQUENCE</scope>
    <source>
        <strain evidence="2">LMG 23639</strain>
    </source>
</reference>
<dbReference type="EMBL" id="BPQR01000084">
    <property type="protein sequence ID" value="GJE08650.1"/>
    <property type="molecule type" value="Genomic_DNA"/>
</dbReference>